<evidence type="ECO:0000313" key="7">
    <source>
        <dbReference type="Proteomes" id="UP001595765"/>
    </source>
</evidence>
<dbReference type="InterPro" id="IPR001647">
    <property type="entry name" value="HTH_TetR"/>
</dbReference>
<dbReference type="SUPFAM" id="SSF46689">
    <property type="entry name" value="Homeodomain-like"/>
    <property type="match status" value="1"/>
</dbReference>
<dbReference type="EMBL" id="JBHSBB010000006">
    <property type="protein sequence ID" value="MFC4030962.1"/>
    <property type="molecule type" value="Genomic_DNA"/>
</dbReference>
<evidence type="ECO:0000313" key="6">
    <source>
        <dbReference type="EMBL" id="MFC4030962.1"/>
    </source>
</evidence>
<reference evidence="7" key="1">
    <citation type="journal article" date="2019" name="Int. J. Syst. Evol. Microbiol.">
        <title>The Global Catalogue of Microorganisms (GCM) 10K type strain sequencing project: providing services to taxonomists for standard genome sequencing and annotation.</title>
        <authorList>
            <consortium name="The Broad Institute Genomics Platform"/>
            <consortium name="The Broad Institute Genome Sequencing Center for Infectious Disease"/>
            <person name="Wu L."/>
            <person name="Ma J."/>
        </authorList>
    </citation>
    <scope>NUCLEOTIDE SEQUENCE [LARGE SCALE GENOMIC DNA]</scope>
    <source>
        <strain evidence="7">CGMCC 4.7237</strain>
    </source>
</reference>
<comment type="caution">
    <text evidence="6">The sequence shown here is derived from an EMBL/GenBank/DDBJ whole genome shotgun (WGS) entry which is preliminary data.</text>
</comment>
<dbReference type="InterPro" id="IPR050109">
    <property type="entry name" value="HTH-type_TetR-like_transc_reg"/>
</dbReference>
<keyword evidence="3" id="KW-0804">Transcription</keyword>
<organism evidence="6 7">
    <name type="scientific">Streptomyces polygonati</name>
    <dbReference type="NCBI Taxonomy" id="1617087"/>
    <lineage>
        <taxon>Bacteria</taxon>
        <taxon>Bacillati</taxon>
        <taxon>Actinomycetota</taxon>
        <taxon>Actinomycetes</taxon>
        <taxon>Kitasatosporales</taxon>
        <taxon>Streptomycetaceae</taxon>
        <taxon>Streptomyces</taxon>
    </lineage>
</organism>
<keyword evidence="1" id="KW-0805">Transcription regulation</keyword>
<dbReference type="RefSeq" id="WP_386426712.1">
    <property type="nucleotide sequence ID" value="NZ_JBHSBB010000006.1"/>
</dbReference>
<dbReference type="PROSITE" id="PS50977">
    <property type="entry name" value="HTH_TETR_2"/>
    <property type="match status" value="1"/>
</dbReference>
<dbReference type="PANTHER" id="PTHR30055">
    <property type="entry name" value="HTH-TYPE TRANSCRIPTIONAL REGULATOR RUTR"/>
    <property type="match status" value="1"/>
</dbReference>
<dbReference type="Proteomes" id="UP001595765">
    <property type="component" value="Unassembled WGS sequence"/>
</dbReference>
<protein>
    <submittedName>
        <fullName evidence="6">TetR/AcrR family transcriptional regulator</fullName>
    </submittedName>
</protein>
<keyword evidence="7" id="KW-1185">Reference proteome</keyword>
<feature type="DNA-binding region" description="H-T-H motif" evidence="4">
    <location>
        <begin position="40"/>
        <end position="59"/>
    </location>
</feature>
<evidence type="ECO:0000256" key="2">
    <source>
        <dbReference type="ARBA" id="ARBA00023125"/>
    </source>
</evidence>
<accession>A0ABV8HJ98</accession>
<evidence type="ECO:0000256" key="4">
    <source>
        <dbReference type="PROSITE-ProRule" id="PRU00335"/>
    </source>
</evidence>
<dbReference type="Gene3D" id="1.10.357.10">
    <property type="entry name" value="Tetracycline Repressor, domain 2"/>
    <property type="match status" value="1"/>
</dbReference>
<sequence length="193" mass="20802">MTGEPGDPPAAVDPRTRRTRARLRAALLAECELRPLDEVSLSALARRAGVGRATFYLHYDGLRALAVDACADVVRDGVDALHAWTGSPSPDMPPAPLVDFLTAVHRRAGLYRALLPDGGGGPLGTLLHRELRERSYAERVRAGAPRPELAASAVAAAFTGLLADWIHGQVPLAPEDFAEQVWRLLLAVHRTVR</sequence>
<evidence type="ECO:0000256" key="3">
    <source>
        <dbReference type="ARBA" id="ARBA00023163"/>
    </source>
</evidence>
<dbReference type="Pfam" id="PF00440">
    <property type="entry name" value="TetR_N"/>
    <property type="match status" value="1"/>
</dbReference>
<gene>
    <name evidence="6" type="ORF">ACFO3J_05705</name>
</gene>
<proteinExistence type="predicted"/>
<name>A0ABV8HJ98_9ACTN</name>
<dbReference type="InterPro" id="IPR009057">
    <property type="entry name" value="Homeodomain-like_sf"/>
</dbReference>
<feature type="domain" description="HTH tetR-type" evidence="5">
    <location>
        <begin position="17"/>
        <end position="77"/>
    </location>
</feature>
<evidence type="ECO:0000259" key="5">
    <source>
        <dbReference type="PROSITE" id="PS50977"/>
    </source>
</evidence>
<evidence type="ECO:0000256" key="1">
    <source>
        <dbReference type="ARBA" id="ARBA00023015"/>
    </source>
</evidence>
<keyword evidence="2 4" id="KW-0238">DNA-binding</keyword>
<dbReference type="PANTHER" id="PTHR30055:SF234">
    <property type="entry name" value="HTH-TYPE TRANSCRIPTIONAL REGULATOR BETI"/>
    <property type="match status" value="1"/>
</dbReference>